<dbReference type="InterPro" id="IPR003034">
    <property type="entry name" value="SAP_dom"/>
</dbReference>
<dbReference type="EMBL" id="KL584979">
    <property type="protein sequence ID" value="KEQ86120.1"/>
    <property type="molecule type" value="Genomic_DNA"/>
</dbReference>
<dbReference type="HOGENOM" id="CLU_429574_0_0_1"/>
<accession>A0A074XKU7</accession>
<protein>
    <recommendedName>
        <fullName evidence="2">SAP domain-containing protein</fullName>
    </recommendedName>
</protein>
<dbReference type="Pfam" id="PF02037">
    <property type="entry name" value="SAP"/>
    <property type="match status" value="1"/>
</dbReference>
<dbReference type="SUPFAM" id="SSF68906">
    <property type="entry name" value="SAP domain"/>
    <property type="match status" value="1"/>
</dbReference>
<name>A0A074XKU7_AURPU</name>
<proteinExistence type="predicted"/>
<dbReference type="AlphaFoldDB" id="A0A074XKU7"/>
<organism evidence="3 4">
    <name type="scientific">Aureobasidium pullulans EXF-150</name>
    <dbReference type="NCBI Taxonomy" id="1043002"/>
    <lineage>
        <taxon>Eukaryota</taxon>
        <taxon>Fungi</taxon>
        <taxon>Dikarya</taxon>
        <taxon>Ascomycota</taxon>
        <taxon>Pezizomycotina</taxon>
        <taxon>Dothideomycetes</taxon>
        <taxon>Dothideomycetidae</taxon>
        <taxon>Dothideales</taxon>
        <taxon>Saccotheciaceae</taxon>
        <taxon>Aureobasidium</taxon>
    </lineage>
</organism>
<dbReference type="RefSeq" id="XP_029762307.1">
    <property type="nucleotide sequence ID" value="XM_029909733.1"/>
</dbReference>
<feature type="region of interest" description="Disordered" evidence="1">
    <location>
        <begin position="380"/>
        <end position="414"/>
    </location>
</feature>
<evidence type="ECO:0000256" key="1">
    <source>
        <dbReference type="SAM" id="MobiDB-lite"/>
    </source>
</evidence>
<reference evidence="3 4" key="1">
    <citation type="journal article" date="2014" name="BMC Genomics">
        <title>Genome sequencing of four Aureobasidium pullulans varieties: biotechnological potential, stress tolerance, and description of new species.</title>
        <authorList>
            <person name="Gostin Ar C."/>
            <person name="Ohm R.A."/>
            <person name="Kogej T."/>
            <person name="Sonjak S."/>
            <person name="Turk M."/>
            <person name="Zajc J."/>
            <person name="Zalar P."/>
            <person name="Grube M."/>
            <person name="Sun H."/>
            <person name="Han J."/>
            <person name="Sharma A."/>
            <person name="Chiniquy J."/>
            <person name="Ngan C.Y."/>
            <person name="Lipzen A."/>
            <person name="Barry K."/>
            <person name="Grigoriev I.V."/>
            <person name="Gunde-Cimerman N."/>
        </authorList>
    </citation>
    <scope>NUCLEOTIDE SEQUENCE [LARGE SCALE GENOMIC DNA]</scope>
    <source>
        <strain evidence="3 4">EXF-150</strain>
    </source>
</reference>
<dbReference type="Gene3D" id="1.10.720.30">
    <property type="entry name" value="SAP domain"/>
    <property type="match status" value="1"/>
</dbReference>
<feature type="domain" description="SAP" evidence="2">
    <location>
        <begin position="4"/>
        <end position="38"/>
    </location>
</feature>
<keyword evidence="4" id="KW-1185">Reference proteome</keyword>
<feature type="compositionally biased region" description="Basic residues" evidence="1">
    <location>
        <begin position="380"/>
        <end position="393"/>
    </location>
</feature>
<evidence type="ECO:0000313" key="4">
    <source>
        <dbReference type="Proteomes" id="UP000030706"/>
    </source>
</evidence>
<dbReference type="InterPro" id="IPR036361">
    <property type="entry name" value="SAP_dom_sf"/>
</dbReference>
<dbReference type="Proteomes" id="UP000030706">
    <property type="component" value="Unassembled WGS sequence"/>
</dbReference>
<sequence length="611" mass="69276">MSDYPSMRNIDLQALLKNRRLPHTGNKATLIKRLYDDDALERLFRPLQNPDEDCYELRKFVHRENLLKITAQLQKGMFSTAKKTSILKDLKDGKCHELSCCLCGIGKLSKATENLFGRGSRCEDGTCANLMKCHKCRSGLEEPNEAYLRREQDSCTDASCGNLSRCFRCETCIRDAIIPTSVPGYFPAPFNPVREMGHKTELMFRVVELRRCVHNRYLRKLILKLRNESPGPTEWKFIKQKLLNGQCLGLACSFCDFKPLAESMKTLSDGPDVDCGGEILASCKDQNKCPSCRQTLQGIADKFSRGCYGYCKKNLHCGLTTMCSGCRDRLQTFGGTQQAAKDSLAEEIVDMEGHCLNGDCGSINPCGACQWEQYAQKLKRNGRGGWHEKKKHNRLETTDRRAGPLSALSSNASYDSVERPRHGIIDAMIGPRMRNEDLRRRRASKILTGYTESYEGPASSGTRKRRFSNLGLEYPLPSRHPLAQCIRDEEKREELERARAQKHHERPSWFGTQEDPLPDFWMGRPILSEKEISILKCLPSIPKYYLSESEDNDILLPEGAKEKRLCTVIRRLEAELMSRDFWMQSLGYNAADAFGKFPSGHYVVAGTDSLS</sequence>
<dbReference type="GeneID" id="40752039"/>
<gene>
    <name evidence="3" type="ORF">M438DRAFT_404648</name>
</gene>
<evidence type="ECO:0000259" key="2">
    <source>
        <dbReference type="SMART" id="SM00513"/>
    </source>
</evidence>
<evidence type="ECO:0000313" key="3">
    <source>
        <dbReference type="EMBL" id="KEQ86120.1"/>
    </source>
</evidence>
<dbReference type="SMART" id="SM00513">
    <property type="entry name" value="SAP"/>
    <property type="match status" value="1"/>
</dbReference>
<dbReference type="OrthoDB" id="5348404at2759"/>